<organism evidence="1 2">
    <name type="scientific">Bifidobacterium thermophilum RBL67</name>
    <dbReference type="NCBI Taxonomy" id="1254439"/>
    <lineage>
        <taxon>Bacteria</taxon>
        <taxon>Bacillati</taxon>
        <taxon>Actinomycetota</taxon>
        <taxon>Actinomycetes</taxon>
        <taxon>Bifidobacteriales</taxon>
        <taxon>Bifidobacteriaceae</taxon>
        <taxon>Bifidobacterium</taxon>
    </lineage>
</organism>
<dbReference type="Proteomes" id="UP000011835">
    <property type="component" value="Chromosome"/>
</dbReference>
<dbReference type="HOGENOM" id="CLU_3340761_0_0_11"/>
<name>M4RGV3_9BIFI</name>
<protein>
    <submittedName>
        <fullName evidence="1">Uncharacterized protein</fullName>
    </submittedName>
</protein>
<accession>M4RGV3</accession>
<keyword evidence="2" id="KW-1185">Reference proteome</keyword>
<evidence type="ECO:0000313" key="1">
    <source>
        <dbReference type="EMBL" id="AGH41803.1"/>
    </source>
</evidence>
<dbReference type="EMBL" id="CP004346">
    <property type="protein sequence ID" value="AGH41803.1"/>
    <property type="molecule type" value="Genomic_DNA"/>
</dbReference>
<gene>
    <name evidence="1" type="ORF">D805_1536</name>
</gene>
<dbReference type="PATRIC" id="fig|1254439.12.peg.1528"/>
<dbReference type="AlphaFoldDB" id="M4RGV3"/>
<evidence type="ECO:0000313" key="2">
    <source>
        <dbReference type="Proteomes" id="UP000011835"/>
    </source>
</evidence>
<proteinExistence type="predicted"/>
<dbReference type="KEGG" id="btp:D805_1536"/>
<sequence>MTFAMMRHDEIGGYWRWRGLRGAHAGLPDWPSLIDGG</sequence>
<reference evidence="1 2" key="1">
    <citation type="journal article" date="2013" name="Genome Announc.">
        <title>Complete Genome Sequence of the Probiotic Bifidobacterium thermophilum Strain RBL67.</title>
        <authorList>
            <person name="Jans C."/>
            <person name="Lacroix C."/>
            <person name="Follador R."/>
            <person name="Stevens M.J."/>
        </authorList>
    </citation>
    <scope>NUCLEOTIDE SEQUENCE [LARGE SCALE GENOMIC DNA]</scope>
    <source>
        <strain evidence="1 2">RBL67</strain>
    </source>
</reference>